<dbReference type="PANTHER" id="PTHR40626:SF13">
    <property type="entry name" value="RESPIRATION FACTOR 2-RELATED"/>
    <property type="match status" value="1"/>
</dbReference>
<keyword evidence="4 7" id="KW-0863">Zinc-finger</keyword>
<dbReference type="GO" id="GO:0000981">
    <property type="term" value="F:DNA-binding transcription factor activity, RNA polymerase II-specific"/>
    <property type="evidence" value="ECO:0007669"/>
    <property type="project" value="InterPro"/>
</dbReference>
<sequence length="758" mass="83305">MQIGNITSDADATRRFHCTYYTKSFKRSEHHQRHLRGHTQEKPFQCRYCARCYSRKYVGSALSDLVTRHIKTLHAAEHDGQALAAGNAASRLNAAAPATAGAAAGDEHAPPALPSSTEPLTHLSTIPGSVPIGNLGPDLDVFGSLDFFDLSFNAWTHDSALNGLDVSPLMNSSSPNNIPITVMASSHCESSPAVPKPAAIPLPYCLPGTSFPGEESTQASSLPELPDQVFLRALQLRSAIPSSQHAHYPTVDALRASVHMYLRAFDVHLPLFHLPSFQAAVEVPQQLFAVAAIGALYRLERHTAAFCYLSAELIAEREDLTPGTHETEHHRITDLLEPQRLRSGSAILSLPQARTQLLLSFFALLHSSDCDNGEMMRRIASQYATYQSLAHTLVSDLRRPEQDMAYHEWVAHESSKRTLHGTWVLFSMLKVTHGIPSLLSVSRDGQHDLPCGRSLWTAPDEASWRRAMRNAPTQTNMSMQDALSVLATIDGSQKDLAIVTGWSRFAVVLMMHVATLQTSQVLESATAWQSESELWTSTTGSFTAALAQILTTLSKCRGLVVGPGTPRSDPCMDPSETVPFNAAAVLRFCYGRVLPLAEQRSSLLQCDDELLVVSLRDFINAQHVRDETISQIVTWVFEGLCLPVRRGVQLVRKTAALTWSVEHGVAAWDAALVVTKWLHTVERARASGHPLSQDELDLLEHITKFFERVEGQVTPPKSVASHAARFLASFYEDTWVWGVTARMGKALQTLADIVETAM</sequence>
<dbReference type="GO" id="GO:0005634">
    <property type="term" value="C:nucleus"/>
    <property type="evidence" value="ECO:0007669"/>
    <property type="project" value="UniProtKB-SubCell"/>
</dbReference>
<dbReference type="InterPro" id="IPR051059">
    <property type="entry name" value="VerF-like"/>
</dbReference>
<dbReference type="InterPro" id="IPR013087">
    <property type="entry name" value="Znf_C2H2_type"/>
</dbReference>
<feature type="region of interest" description="Disordered" evidence="8">
    <location>
        <begin position="98"/>
        <end position="121"/>
    </location>
</feature>
<dbReference type="PROSITE" id="PS50157">
    <property type="entry name" value="ZINC_FINGER_C2H2_2"/>
    <property type="match status" value="1"/>
</dbReference>
<dbReference type="GeneID" id="68297731"/>
<dbReference type="EMBL" id="BOLY01000009">
    <property type="protein sequence ID" value="GIZ49117.1"/>
    <property type="molecule type" value="Genomic_DNA"/>
</dbReference>
<evidence type="ECO:0000313" key="10">
    <source>
        <dbReference type="EMBL" id="GIZ49117.1"/>
    </source>
</evidence>
<dbReference type="InterPro" id="IPR007219">
    <property type="entry name" value="XnlR_reg_dom"/>
</dbReference>
<reference evidence="10 11" key="1">
    <citation type="submission" date="2021-01" db="EMBL/GenBank/DDBJ databases">
        <title>Cercospora kikuchii MAFF 305040 whole genome shotgun sequence.</title>
        <authorList>
            <person name="Kashiwa T."/>
            <person name="Suzuki T."/>
        </authorList>
    </citation>
    <scope>NUCLEOTIDE SEQUENCE [LARGE SCALE GENOMIC DNA]</scope>
    <source>
        <strain evidence="10 11">MAFF 305040</strain>
    </source>
</reference>
<dbReference type="Gene3D" id="3.30.160.60">
    <property type="entry name" value="Classic Zinc Finger"/>
    <property type="match status" value="1"/>
</dbReference>
<evidence type="ECO:0000256" key="5">
    <source>
        <dbReference type="ARBA" id="ARBA00022833"/>
    </source>
</evidence>
<dbReference type="GO" id="GO:0000785">
    <property type="term" value="C:chromatin"/>
    <property type="evidence" value="ECO:0007669"/>
    <property type="project" value="TreeGrafter"/>
</dbReference>
<evidence type="ECO:0000259" key="9">
    <source>
        <dbReference type="PROSITE" id="PS50157"/>
    </source>
</evidence>
<dbReference type="GO" id="GO:0006351">
    <property type="term" value="P:DNA-templated transcription"/>
    <property type="evidence" value="ECO:0007669"/>
    <property type="project" value="InterPro"/>
</dbReference>
<proteinExistence type="predicted"/>
<evidence type="ECO:0000256" key="7">
    <source>
        <dbReference type="PROSITE-ProRule" id="PRU00042"/>
    </source>
</evidence>
<dbReference type="InterPro" id="IPR036236">
    <property type="entry name" value="Znf_C2H2_sf"/>
</dbReference>
<comment type="subcellular location">
    <subcellularLocation>
        <location evidence="1">Nucleus</location>
    </subcellularLocation>
</comment>
<evidence type="ECO:0000313" key="11">
    <source>
        <dbReference type="Proteomes" id="UP000825890"/>
    </source>
</evidence>
<keyword evidence="6" id="KW-0539">Nucleus</keyword>
<dbReference type="CDD" id="cd12148">
    <property type="entry name" value="fungal_TF_MHR"/>
    <property type="match status" value="1"/>
</dbReference>
<keyword evidence="5" id="KW-0862">Zinc</keyword>
<dbReference type="SUPFAM" id="SSF57667">
    <property type="entry name" value="beta-beta-alpha zinc fingers"/>
    <property type="match status" value="1"/>
</dbReference>
<accession>A0A9P3FLF9</accession>
<dbReference type="Pfam" id="PF04082">
    <property type="entry name" value="Fungal_trans"/>
    <property type="match status" value="1"/>
</dbReference>
<dbReference type="OrthoDB" id="10018191at2759"/>
<dbReference type="AlphaFoldDB" id="A0A9P3FLF9"/>
<evidence type="ECO:0000256" key="4">
    <source>
        <dbReference type="ARBA" id="ARBA00022771"/>
    </source>
</evidence>
<dbReference type="RefSeq" id="XP_044663604.1">
    <property type="nucleotide sequence ID" value="XM_044807669.1"/>
</dbReference>
<evidence type="ECO:0000256" key="2">
    <source>
        <dbReference type="ARBA" id="ARBA00022723"/>
    </source>
</evidence>
<evidence type="ECO:0000256" key="6">
    <source>
        <dbReference type="ARBA" id="ARBA00023242"/>
    </source>
</evidence>
<keyword evidence="3" id="KW-0677">Repeat</keyword>
<keyword evidence="2" id="KW-0479">Metal-binding</keyword>
<name>A0A9P3FLF9_9PEZI</name>
<protein>
    <recommendedName>
        <fullName evidence="9">C2H2-type domain-containing protein</fullName>
    </recommendedName>
</protein>
<evidence type="ECO:0000256" key="8">
    <source>
        <dbReference type="SAM" id="MobiDB-lite"/>
    </source>
</evidence>
<feature type="domain" description="C2H2-type" evidence="9">
    <location>
        <begin position="16"/>
        <end position="43"/>
    </location>
</feature>
<dbReference type="PANTHER" id="PTHR40626">
    <property type="entry name" value="MIP31509P"/>
    <property type="match status" value="1"/>
</dbReference>
<keyword evidence="11" id="KW-1185">Reference proteome</keyword>
<organism evidence="10 11">
    <name type="scientific">Cercospora kikuchii</name>
    <dbReference type="NCBI Taxonomy" id="84275"/>
    <lineage>
        <taxon>Eukaryota</taxon>
        <taxon>Fungi</taxon>
        <taxon>Dikarya</taxon>
        <taxon>Ascomycota</taxon>
        <taxon>Pezizomycotina</taxon>
        <taxon>Dothideomycetes</taxon>
        <taxon>Dothideomycetidae</taxon>
        <taxon>Mycosphaerellales</taxon>
        <taxon>Mycosphaerellaceae</taxon>
        <taxon>Cercospora</taxon>
    </lineage>
</organism>
<comment type="caution">
    <text evidence="10">The sequence shown here is derived from an EMBL/GenBank/DDBJ whole genome shotgun (WGS) entry which is preliminary data.</text>
</comment>
<evidence type="ECO:0000256" key="1">
    <source>
        <dbReference type="ARBA" id="ARBA00004123"/>
    </source>
</evidence>
<dbReference type="GO" id="GO:0008270">
    <property type="term" value="F:zinc ion binding"/>
    <property type="evidence" value="ECO:0007669"/>
    <property type="project" value="UniProtKB-KW"/>
</dbReference>
<dbReference type="Proteomes" id="UP000825890">
    <property type="component" value="Unassembled WGS sequence"/>
</dbReference>
<dbReference type="GO" id="GO:0000978">
    <property type="term" value="F:RNA polymerase II cis-regulatory region sequence-specific DNA binding"/>
    <property type="evidence" value="ECO:0007669"/>
    <property type="project" value="InterPro"/>
</dbReference>
<gene>
    <name evidence="10" type="ORF">CKM354_001215600</name>
</gene>
<evidence type="ECO:0000256" key="3">
    <source>
        <dbReference type="ARBA" id="ARBA00022737"/>
    </source>
</evidence>